<sequence>MKISTLSNGDKKIDFNNGLLLTRKPIDVSESKFIAGVRNSKLEIHNLHVGLLSHSFKHKLYITWIALKFIWTDKDIRKRMLFITMFKRIYSIMSR</sequence>
<accession>A0A328A7G6</accession>
<name>A0A328A7G6_9STAP</name>
<comment type="caution">
    <text evidence="1">The sequence shown here is derived from an EMBL/GenBank/DDBJ whole genome shotgun (WGS) entry which is preliminary data.</text>
</comment>
<dbReference type="RefSeq" id="WP_111744928.1">
    <property type="nucleotide sequence ID" value="NZ_JBHSQY010000001.1"/>
</dbReference>
<protein>
    <submittedName>
        <fullName evidence="1">Uncharacterized protein</fullName>
    </submittedName>
</protein>
<dbReference type="AlphaFoldDB" id="A0A328A7G6"/>
<reference evidence="1 2" key="1">
    <citation type="journal article" date="2018" name="Front. Microbiol.">
        <title>Description and Comparative Genomics of Macrococcus caseolyticus subsp. hominis subsp. nov., Macrococcus goetzii sp. nov., Macrococcus epidermidis sp. nov., and Macrococcus bohemicus sp. nov., Novel Macrococci From Human Clinical Material With Virulence Potential and Suspected Uptake of Foreign DNA by Natural Transformation.</title>
        <authorList>
            <person name="Maslanova I."/>
            <person name="Wertheimer Z."/>
            <person name="Sedlacek I."/>
            <person name="Svec P."/>
            <person name="Indrakova A."/>
            <person name="Kovarovic V."/>
            <person name="Schumann P."/>
            <person name="Sproer C."/>
            <person name="Kralova S."/>
            <person name="Sedo O."/>
            <person name="Kristofova L."/>
            <person name="Vrbovska V."/>
            <person name="Fuzik T."/>
            <person name="Petras P."/>
            <person name="Zdrahal Z."/>
            <person name="Ruzickova V."/>
            <person name="Doskar J."/>
            <person name="Pantucek R."/>
        </authorList>
    </citation>
    <scope>NUCLEOTIDE SEQUENCE [LARGE SCALE GENOMIC DNA]</scope>
    <source>
        <strain evidence="1 2">03/115</strain>
    </source>
</reference>
<proteinExistence type="predicted"/>
<dbReference type="EMBL" id="PZJG01000001">
    <property type="protein sequence ID" value="RAK50452.1"/>
    <property type="molecule type" value="Genomic_DNA"/>
</dbReference>
<organism evidence="1 2">
    <name type="scientific">Macrococcoides bohemicum</name>
    <dbReference type="NCBI Taxonomy" id="1903056"/>
    <lineage>
        <taxon>Bacteria</taxon>
        <taxon>Bacillati</taxon>
        <taxon>Bacillota</taxon>
        <taxon>Bacilli</taxon>
        <taxon>Bacillales</taxon>
        <taxon>Staphylococcaceae</taxon>
        <taxon>Macrococcoides</taxon>
    </lineage>
</organism>
<evidence type="ECO:0000313" key="2">
    <source>
        <dbReference type="Proteomes" id="UP000249579"/>
    </source>
</evidence>
<dbReference type="Proteomes" id="UP000249579">
    <property type="component" value="Unassembled WGS sequence"/>
</dbReference>
<gene>
    <name evidence="1" type="ORF">BHX94_03010</name>
</gene>
<evidence type="ECO:0000313" key="1">
    <source>
        <dbReference type="EMBL" id="RAK50452.1"/>
    </source>
</evidence>